<name>A0A3B1BVJ6_9ZZZZ</name>
<gene>
    <name evidence="1" type="ORF">MNBD_NITROSPINAE04-2621</name>
</gene>
<evidence type="ECO:0008006" key="2">
    <source>
        <dbReference type="Google" id="ProtNLM"/>
    </source>
</evidence>
<dbReference type="PANTHER" id="PTHR36529:SF1">
    <property type="entry name" value="GLYCOSYLTRANSFERASE"/>
    <property type="match status" value="1"/>
</dbReference>
<accession>A0A3B1BVJ6</accession>
<dbReference type="InterPro" id="IPR029044">
    <property type="entry name" value="Nucleotide-diphossugar_trans"/>
</dbReference>
<dbReference type="Pfam" id="PF09837">
    <property type="entry name" value="DUF2064"/>
    <property type="match status" value="1"/>
</dbReference>
<proteinExistence type="predicted"/>
<reference evidence="1" key="1">
    <citation type="submission" date="2018-06" db="EMBL/GenBank/DDBJ databases">
        <authorList>
            <person name="Zhirakovskaya E."/>
        </authorList>
    </citation>
    <scope>NUCLEOTIDE SEQUENCE</scope>
</reference>
<dbReference type="InterPro" id="IPR018641">
    <property type="entry name" value="Trfase_1_rSAM/seldom-assoc"/>
</dbReference>
<dbReference type="EMBL" id="UOGA01000059">
    <property type="protein sequence ID" value="VAX16273.1"/>
    <property type="molecule type" value="Genomic_DNA"/>
</dbReference>
<dbReference type="AlphaFoldDB" id="A0A3B1BVJ6"/>
<dbReference type="Gene3D" id="3.90.550.10">
    <property type="entry name" value="Spore Coat Polysaccharide Biosynthesis Protein SpsA, Chain A"/>
    <property type="match status" value="1"/>
</dbReference>
<organism evidence="1">
    <name type="scientific">hydrothermal vent metagenome</name>
    <dbReference type="NCBI Taxonomy" id="652676"/>
    <lineage>
        <taxon>unclassified sequences</taxon>
        <taxon>metagenomes</taxon>
        <taxon>ecological metagenomes</taxon>
    </lineage>
</organism>
<dbReference type="PANTHER" id="PTHR36529">
    <property type="entry name" value="SLL1095 PROTEIN"/>
    <property type="match status" value="1"/>
</dbReference>
<dbReference type="SUPFAM" id="SSF53448">
    <property type="entry name" value="Nucleotide-diphospho-sugar transferases"/>
    <property type="match status" value="1"/>
</dbReference>
<protein>
    <recommendedName>
        <fullName evidence="2">Glycosyltransferase</fullName>
    </recommendedName>
</protein>
<sequence>MKTLIVFAKAPVPGFVKTRLAKDTPLDEEQVCALYEAFLKDTITVATLTEAERIAIHYTPSDMEGAMRKIVKRLKLGVRNEKRFTFRAQEGETFTEKVSNSFKAEGSTGEAELVMIGADAPTLKPGAIDDAFDFIYSRSGVALGPSYEGGLYLIGHPSTLPIDCAKVFAEGSEIENFVNIAKELNVPIKLLPETLDVDVGADLITLMGLIHAMAYQRQFETCVFPTHTNEVISWLGLSVARDSDNTRSKKIVLTELRNSIPVN</sequence>
<evidence type="ECO:0000313" key="1">
    <source>
        <dbReference type="EMBL" id="VAX16273.1"/>
    </source>
</evidence>